<dbReference type="InterPro" id="IPR019965">
    <property type="entry name" value="PPOX_F420-dep_Rv2061_put"/>
</dbReference>
<dbReference type="GO" id="GO:0070967">
    <property type="term" value="F:coenzyme F420 binding"/>
    <property type="evidence" value="ECO:0007669"/>
    <property type="project" value="TreeGrafter"/>
</dbReference>
<dbReference type="Gene3D" id="2.30.110.10">
    <property type="entry name" value="Electron Transport, Fmn-binding Protein, Chain A"/>
    <property type="match status" value="1"/>
</dbReference>
<dbReference type="RefSeq" id="WP_246061180.1">
    <property type="nucleotide sequence ID" value="NZ_BAAAPR010000014.1"/>
</dbReference>
<protein>
    <recommendedName>
        <fullName evidence="2">Pyridoxamine 5'-phosphate oxidase N-terminal domain-containing protein</fullName>
    </recommendedName>
</protein>
<dbReference type="PANTHER" id="PTHR35176:SF11">
    <property type="entry name" value="PYRIDOXAMINE 5'-PHOSPHATE OXIDASE FAMILY PROTEIN"/>
    <property type="match status" value="1"/>
</dbReference>
<dbReference type="EMBL" id="VFMN01000001">
    <property type="protein sequence ID" value="TQJ09277.1"/>
    <property type="molecule type" value="Genomic_DNA"/>
</dbReference>
<dbReference type="NCBIfam" id="TIGR03666">
    <property type="entry name" value="Rv2061_F420"/>
    <property type="match status" value="1"/>
</dbReference>
<dbReference type="InterPro" id="IPR052019">
    <property type="entry name" value="F420H2_bilvrd_red/Heme_oxyg"/>
</dbReference>
<dbReference type="InterPro" id="IPR012349">
    <property type="entry name" value="Split_barrel_FMN-bd"/>
</dbReference>
<keyword evidence="4" id="KW-1185">Reference proteome</keyword>
<dbReference type="PANTHER" id="PTHR35176">
    <property type="entry name" value="HEME OXYGENASE HI_0854-RELATED"/>
    <property type="match status" value="1"/>
</dbReference>
<evidence type="ECO:0000256" key="1">
    <source>
        <dbReference type="ARBA" id="ARBA00023002"/>
    </source>
</evidence>
<comment type="caution">
    <text evidence="3">The sequence shown here is derived from an EMBL/GenBank/DDBJ whole genome shotgun (WGS) entry which is preliminary data.</text>
</comment>
<dbReference type="Pfam" id="PF01243">
    <property type="entry name" value="PNPOx_N"/>
    <property type="match status" value="1"/>
</dbReference>
<feature type="domain" description="Pyridoxamine 5'-phosphate oxidase N-terminal" evidence="2">
    <location>
        <begin position="6"/>
        <end position="103"/>
    </location>
</feature>
<organism evidence="3 4">
    <name type="scientific">Lapillicoccus jejuensis</name>
    <dbReference type="NCBI Taxonomy" id="402171"/>
    <lineage>
        <taxon>Bacteria</taxon>
        <taxon>Bacillati</taxon>
        <taxon>Actinomycetota</taxon>
        <taxon>Actinomycetes</taxon>
        <taxon>Micrococcales</taxon>
        <taxon>Intrasporangiaceae</taxon>
        <taxon>Lapillicoccus</taxon>
    </lineage>
</organism>
<gene>
    <name evidence="3" type="ORF">FB458_2387</name>
</gene>
<dbReference type="AlphaFoldDB" id="A0A542E1R1"/>
<evidence type="ECO:0000259" key="2">
    <source>
        <dbReference type="Pfam" id="PF01243"/>
    </source>
</evidence>
<sequence length="129" mass="14142">MATWEQLGDEQFVSMTTFRRDGTPVPTTVWVARDGDDLVVTTMDGTGKVKRLRRTPRVELVPSSRTGQVAAGETPVAAEGVVFDDGAGLDRLRSLLVEKYGLLARTMMLAQKVTGKEPKRVGIRLRRAA</sequence>
<keyword evidence="1" id="KW-0560">Oxidoreductase</keyword>
<dbReference type="InterPro" id="IPR011576">
    <property type="entry name" value="Pyridox_Oxase_N"/>
</dbReference>
<evidence type="ECO:0000313" key="3">
    <source>
        <dbReference type="EMBL" id="TQJ09277.1"/>
    </source>
</evidence>
<dbReference type="Proteomes" id="UP000317893">
    <property type="component" value="Unassembled WGS sequence"/>
</dbReference>
<accession>A0A542E1R1</accession>
<name>A0A542E1R1_9MICO</name>
<dbReference type="GO" id="GO:0005829">
    <property type="term" value="C:cytosol"/>
    <property type="evidence" value="ECO:0007669"/>
    <property type="project" value="TreeGrafter"/>
</dbReference>
<reference evidence="3 4" key="1">
    <citation type="submission" date="2019-06" db="EMBL/GenBank/DDBJ databases">
        <title>Sequencing the genomes of 1000 actinobacteria strains.</title>
        <authorList>
            <person name="Klenk H.-P."/>
        </authorList>
    </citation>
    <scope>NUCLEOTIDE SEQUENCE [LARGE SCALE GENOMIC DNA]</scope>
    <source>
        <strain evidence="3 4">DSM 18607</strain>
    </source>
</reference>
<dbReference type="GO" id="GO:0016627">
    <property type="term" value="F:oxidoreductase activity, acting on the CH-CH group of donors"/>
    <property type="evidence" value="ECO:0007669"/>
    <property type="project" value="TreeGrafter"/>
</dbReference>
<evidence type="ECO:0000313" key="4">
    <source>
        <dbReference type="Proteomes" id="UP000317893"/>
    </source>
</evidence>
<proteinExistence type="predicted"/>
<dbReference type="SUPFAM" id="SSF50475">
    <property type="entry name" value="FMN-binding split barrel"/>
    <property type="match status" value="1"/>
</dbReference>